<reference evidence="1 2" key="1">
    <citation type="submission" date="2019-06" db="EMBL/GenBank/DDBJ databases">
        <title>Genome Sequence of the Brown Rot Fungal Pathogen Monilinia laxa.</title>
        <authorList>
            <person name="De Miccolis Angelini R.M."/>
            <person name="Landi L."/>
            <person name="Abate D."/>
            <person name="Pollastro S."/>
            <person name="Romanazzi G."/>
            <person name="Faretra F."/>
        </authorList>
    </citation>
    <scope>NUCLEOTIDE SEQUENCE [LARGE SCALE GENOMIC DNA]</scope>
    <source>
        <strain evidence="1 2">Mlax316</strain>
    </source>
</reference>
<dbReference type="OrthoDB" id="5422579at2759"/>
<evidence type="ECO:0008006" key="3">
    <source>
        <dbReference type="Google" id="ProtNLM"/>
    </source>
</evidence>
<dbReference type="Proteomes" id="UP000326757">
    <property type="component" value="Unassembled WGS sequence"/>
</dbReference>
<evidence type="ECO:0000313" key="2">
    <source>
        <dbReference type="Proteomes" id="UP000326757"/>
    </source>
</evidence>
<comment type="caution">
    <text evidence="1">The sequence shown here is derived from an EMBL/GenBank/DDBJ whole genome shotgun (WGS) entry which is preliminary data.</text>
</comment>
<protein>
    <recommendedName>
        <fullName evidence="3">F-box domain-containing protein</fullName>
    </recommendedName>
</protein>
<dbReference type="SUPFAM" id="SSF52047">
    <property type="entry name" value="RNI-like"/>
    <property type="match status" value="1"/>
</dbReference>
<gene>
    <name evidence="1" type="ORF">EYC80_000293</name>
</gene>
<keyword evidence="2" id="KW-1185">Reference proteome</keyword>
<dbReference type="AlphaFoldDB" id="A0A5N6KA43"/>
<dbReference type="InterPro" id="IPR032675">
    <property type="entry name" value="LRR_dom_sf"/>
</dbReference>
<dbReference type="Gene3D" id="3.80.10.10">
    <property type="entry name" value="Ribonuclease Inhibitor"/>
    <property type="match status" value="1"/>
</dbReference>
<accession>A0A5N6KA43</accession>
<dbReference type="EMBL" id="VIGI01000005">
    <property type="protein sequence ID" value="KAB8300056.1"/>
    <property type="molecule type" value="Genomic_DNA"/>
</dbReference>
<organism evidence="1 2">
    <name type="scientific">Monilinia laxa</name>
    <name type="common">Brown rot fungus</name>
    <name type="synonym">Sclerotinia laxa</name>
    <dbReference type="NCBI Taxonomy" id="61186"/>
    <lineage>
        <taxon>Eukaryota</taxon>
        <taxon>Fungi</taxon>
        <taxon>Dikarya</taxon>
        <taxon>Ascomycota</taxon>
        <taxon>Pezizomycotina</taxon>
        <taxon>Leotiomycetes</taxon>
        <taxon>Helotiales</taxon>
        <taxon>Sclerotiniaceae</taxon>
        <taxon>Monilinia</taxon>
    </lineage>
</organism>
<evidence type="ECO:0000313" key="1">
    <source>
        <dbReference type="EMBL" id="KAB8300056.1"/>
    </source>
</evidence>
<name>A0A5N6KA43_MONLA</name>
<proteinExistence type="predicted"/>
<sequence>MVTQELNSGIRKNEEVHWPRSMAIEYLVWEQAWRGASQQFNNVLSITKAFHILNNANSIIISHRPPRFVSEQLLAAWIEGFSTNFFRAEFLIAEFKAIMQAADDSNMKVRHLAYDLMPAEFFTQEPNVVARVLGLFRDLDSLKLTLYTATKSLRPNAAWELWAGIFKALKLAPNLKTLYLGFENKKYRDVYFPLRKVVENFTWPSLHRLRLHGLTLCELDLTNFLLKHASSLRSLTLSNIVLIEGSFNGLFHALREGMHLESFHLNGYMLCPENPVEMWFFWPANEEIADFIGSDKENHVHDMRFLRLKAEYEMNKHFGWKIDQDGIGRYLQHDLEAFVLNKDKTKRWPTDAIPKISNNLYSRQRIDTRWDRHFDRENGWAPVAHDLMTWELCDLPEVVYWEKYTKDLMAKSRHQQFWKVAAWLANESAIDLEIIPSERETTY</sequence>